<protein>
    <submittedName>
        <fullName evidence="1">Uncharacterized protein</fullName>
    </submittedName>
</protein>
<proteinExistence type="predicted"/>
<evidence type="ECO:0000313" key="1">
    <source>
        <dbReference type="EMBL" id="KAJ7541186.1"/>
    </source>
</evidence>
<evidence type="ECO:0000313" key="2">
    <source>
        <dbReference type="Proteomes" id="UP001162992"/>
    </source>
</evidence>
<dbReference type="EMBL" id="CM055101">
    <property type="protein sequence ID" value="KAJ7541186.1"/>
    <property type="molecule type" value="Genomic_DNA"/>
</dbReference>
<sequence>MDAYGNNVSPATGRLEMLRVSTELIASAGTIHSISSQIGNNSQLGYQDIIFSPTSVGQFLLQVVSKGTGLPGSPFPLTVIAGPISIANCIAAWQGGLNTFAAGTEATVTVFLRDSDNNSLIQENSSPMNFGILASLVDNSGQNRSVPDPMVSLVTYPDLGYVLISFTPKLVGQFLIVIGAWNASIANSPLAFTVTAGDIYVPACTATWLSRPNILFAGDQATIRIQLIDAYQNSVSLQNGRSDFFNFTVSVEGKVGNSKYIADISMVSEYGLTGYQQITFYPLKSGSFWLQIGDGADWLSNSPLSYTVFPGEVYIPAVRAEWVDDIYTFKAGTQAALRILLMDAYNNNISWATGKVDFVYFDLSVAGTSSGSNAITNLSQYQGPGLSPYQIISFDTRLAGNLKLLVESNNQSIYSSPLSFTVIPGNIEPMQTNCTGIGLTDSIAGDTSVISIQLQDIFGQPAICLSKNISIKVQLVLGSSIQQAADVVEDVSNPNNTGLYQATYKAEKAGTYDLVMSWTNTLICKGHKKTVFPATFFPMANDDVVWTWEGVLVSFDVLSNDYVANGNKILFMTDQNLTAYGNVNISVWMEPPQVISWPSTLQALEGQPIPVQGGFGGFQVAYTDEVAILDVRLQAEHGLLHLPAETIQLWYSIGYQSPSRYTSGGTNSFLSFSGSVIPLNNVLQSLRYIGNEYYNGNDTILLSIMDSSSRGDEATVMVTVMAINDPPYITAPAYMLADNTTGRLTSFIGSTIFFTVTSTVPGITVGDPDQKDIRDDGSLLQLEVVMQVTDGTLQVTLPISTVTTAENRDAGDYLWKPLEQAIFLDTSYNMTGQGLKFRASVDDCNKALDSLRYNGSASGVELTLIIDDMGNYGCYRDCSQNFIVPLLAEAKVIIFPKRPLSRWWAYTKTVRVFASTVGSIGAAGLTLLCLVICLVKLTARKRKEAETLDNDDMKEEQACEESRVYNPMWIPCTLDSSGSKFVSTPNPLIVSQRQGELRQRLRDAEMEIKKLALTGYKRISITALEDSAANAVVNPEEESRKINFSLFKSAD</sequence>
<accession>A0ACC2CGR7</accession>
<organism evidence="1 2">
    <name type="scientific">Diphasiastrum complanatum</name>
    <name type="common">Issler's clubmoss</name>
    <name type="synonym">Lycopodium complanatum</name>
    <dbReference type="NCBI Taxonomy" id="34168"/>
    <lineage>
        <taxon>Eukaryota</taxon>
        <taxon>Viridiplantae</taxon>
        <taxon>Streptophyta</taxon>
        <taxon>Embryophyta</taxon>
        <taxon>Tracheophyta</taxon>
        <taxon>Lycopodiopsida</taxon>
        <taxon>Lycopodiales</taxon>
        <taxon>Lycopodiaceae</taxon>
        <taxon>Lycopodioideae</taxon>
        <taxon>Diphasiastrum</taxon>
    </lineage>
</organism>
<reference evidence="2" key="1">
    <citation type="journal article" date="2024" name="Proc. Natl. Acad. Sci. U.S.A.">
        <title>Extraordinary preservation of gene collinearity over three hundred million years revealed in homosporous lycophytes.</title>
        <authorList>
            <person name="Li C."/>
            <person name="Wickell D."/>
            <person name="Kuo L.Y."/>
            <person name="Chen X."/>
            <person name="Nie B."/>
            <person name="Liao X."/>
            <person name="Peng D."/>
            <person name="Ji J."/>
            <person name="Jenkins J."/>
            <person name="Williams M."/>
            <person name="Shu S."/>
            <person name="Plott C."/>
            <person name="Barry K."/>
            <person name="Rajasekar S."/>
            <person name="Grimwood J."/>
            <person name="Han X."/>
            <person name="Sun S."/>
            <person name="Hou Z."/>
            <person name="He W."/>
            <person name="Dai G."/>
            <person name="Sun C."/>
            <person name="Schmutz J."/>
            <person name="Leebens-Mack J.H."/>
            <person name="Li F.W."/>
            <person name="Wang L."/>
        </authorList>
    </citation>
    <scope>NUCLEOTIDE SEQUENCE [LARGE SCALE GENOMIC DNA]</scope>
    <source>
        <strain evidence="2">cv. PW_Plant_1</strain>
    </source>
</reference>
<comment type="caution">
    <text evidence="1">The sequence shown here is derived from an EMBL/GenBank/DDBJ whole genome shotgun (WGS) entry which is preliminary data.</text>
</comment>
<gene>
    <name evidence="1" type="ORF">O6H91_10G049500</name>
</gene>
<dbReference type="Proteomes" id="UP001162992">
    <property type="component" value="Chromosome 10"/>
</dbReference>
<name>A0ACC2CGR7_DIPCM</name>
<keyword evidence="2" id="KW-1185">Reference proteome</keyword>